<evidence type="ECO:0000313" key="4">
    <source>
        <dbReference type="Proteomes" id="UP000436047"/>
    </source>
</evidence>
<dbReference type="SUPFAM" id="SSF89447">
    <property type="entry name" value="AbrB/MazE/MraZ-like"/>
    <property type="match status" value="1"/>
</dbReference>
<dbReference type="SMART" id="SM00966">
    <property type="entry name" value="SpoVT_AbrB"/>
    <property type="match status" value="1"/>
</dbReference>
<dbReference type="GeneID" id="86056592"/>
<proteinExistence type="predicted"/>
<dbReference type="EMBL" id="VUMI01000074">
    <property type="protein sequence ID" value="MSS91686.1"/>
    <property type="molecule type" value="Genomic_DNA"/>
</dbReference>
<accession>A0A6N7W8V4</accession>
<name>A0A6N7W8V4_9FIRM</name>
<keyword evidence="4" id="KW-1185">Reference proteome</keyword>
<dbReference type="InterPro" id="IPR037914">
    <property type="entry name" value="SpoVT-AbrB_sf"/>
</dbReference>
<dbReference type="Proteomes" id="UP000436047">
    <property type="component" value="Unassembled WGS sequence"/>
</dbReference>
<dbReference type="InterPro" id="IPR007159">
    <property type="entry name" value="SpoVT-AbrB_dom"/>
</dbReference>
<evidence type="ECO:0000259" key="2">
    <source>
        <dbReference type="PROSITE" id="PS51740"/>
    </source>
</evidence>
<dbReference type="Pfam" id="PF04014">
    <property type="entry name" value="MazE_antitoxin"/>
    <property type="match status" value="1"/>
</dbReference>
<protein>
    <submittedName>
        <fullName evidence="3">AbrB/MazE/SpoVT family DNA-binding domain-containing protein</fullName>
    </submittedName>
</protein>
<feature type="domain" description="SpoVT-AbrB" evidence="2">
    <location>
        <begin position="4"/>
        <end position="49"/>
    </location>
</feature>
<evidence type="ECO:0000313" key="3">
    <source>
        <dbReference type="EMBL" id="MSS91686.1"/>
    </source>
</evidence>
<sequence>MKKPVYKLLDEKGRVLIPLEMRQKAEIEKGDILKVSINSGKIVISKVDILEVGKQDAEAVEAYVHAAVKTMSYEKQVALAARILKLAQQEGGTDC</sequence>
<dbReference type="PROSITE" id="PS51740">
    <property type="entry name" value="SPOVT_ABRB"/>
    <property type="match status" value="1"/>
</dbReference>
<gene>
    <name evidence="3" type="ORF">FYJ45_26715</name>
</gene>
<keyword evidence="1 3" id="KW-0238">DNA-binding</keyword>
<dbReference type="AlphaFoldDB" id="A0A6N7W8V4"/>
<evidence type="ECO:0000256" key="1">
    <source>
        <dbReference type="PROSITE-ProRule" id="PRU01076"/>
    </source>
</evidence>
<dbReference type="Gene3D" id="2.10.260.10">
    <property type="match status" value="1"/>
</dbReference>
<comment type="caution">
    <text evidence="3">The sequence shown here is derived from an EMBL/GenBank/DDBJ whole genome shotgun (WGS) entry which is preliminary data.</text>
</comment>
<dbReference type="RefSeq" id="WP_154468069.1">
    <property type="nucleotide sequence ID" value="NZ_VUMI01000074.1"/>
</dbReference>
<reference evidence="3 4" key="1">
    <citation type="submission" date="2019-08" db="EMBL/GenBank/DDBJ databases">
        <title>In-depth cultivation of the pig gut microbiome towards novel bacterial diversity and tailored functional studies.</title>
        <authorList>
            <person name="Wylensek D."/>
            <person name="Hitch T.C.A."/>
            <person name="Clavel T."/>
        </authorList>
    </citation>
    <scope>NUCLEOTIDE SEQUENCE [LARGE SCALE GENOMIC DNA]</scope>
    <source>
        <strain evidence="3 4">WCA-389-WT-23B</strain>
    </source>
</reference>
<organism evidence="3 4">
    <name type="scientific">Eisenbergiella porci</name>
    <dbReference type="NCBI Taxonomy" id="2652274"/>
    <lineage>
        <taxon>Bacteria</taxon>
        <taxon>Bacillati</taxon>
        <taxon>Bacillota</taxon>
        <taxon>Clostridia</taxon>
        <taxon>Lachnospirales</taxon>
        <taxon>Lachnospiraceae</taxon>
        <taxon>Eisenbergiella</taxon>
    </lineage>
</organism>
<dbReference type="GO" id="GO:0003677">
    <property type="term" value="F:DNA binding"/>
    <property type="evidence" value="ECO:0007669"/>
    <property type="project" value="UniProtKB-UniRule"/>
</dbReference>